<evidence type="ECO:0000256" key="2">
    <source>
        <dbReference type="ARBA" id="ARBA00022603"/>
    </source>
</evidence>
<comment type="similarity">
    <text evidence="5">Belongs to the class I-like SAM-binding methyltransferase superfamily. MenG/UbiE family.</text>
</comment>
<sequence length="225" mass="24517">MFDRISRRYDLMNRLMTGGRDVAWRRLAAREALAGGRGCVLDVASGTGDLAIELARQGAARVVALDFSREMLRSAAEKLRRLGHPHIELVCADAMRLPFPDATFDACTIGFGLRNLPDYQAGIAEMARVLRPGGRLVILETTPVRQQWLAPLFHLYFDQIVPLIGGLVSGDRDAYGYLPRSTGAFPDAETLAGMLAGAGLAEVRFRRLMLGTVALHVAIRPCAAV</sequence>
<feature type="binding site" evidence="5">
    <location>
        <begin position="93"/>
        <end position="94"/>
    </location>
    <ligand>
        <name>S-adenosyl-L-methionine</name>
        <dbReference type="ChEBI" id="CHEBI:59789"/>
    </ligand>
</feature>
<dbReference type="InterPro" id="IPR029063">
    <property type="entry name" value="SAM-dependent_MTases_sf"/>
</dbReference>
<feature type="binding site" evidence="5">
    <location>
        <position position="66"/>
    </location>
    <ligand>
        <name>S-adenosyl-L-methionine</name>
        <dbReference type="ChEBI" id="CHEBI:59789"/>
    </ligand>
</feature>
<dbReference type="PROSITE" id="PS01184">
    <property type="entry name" value="UBIE_2"/>
    <property type="match status" value="1"/>
</dbReference>
<dbReference type="PANTHER" id="PTHR43591">
    <property type="entry name" value="METHYLTRANSFERASE"/>
    <property type="match status" value="1"/>
</dbReference>
<gene>
    <name evidence="6" type="primary">ubiE</name>
    <name evidence="5" type="synonym">menG</name>
    <name evidence="6" type="ORF">NET02_10995</name>
</gene>
<evidence type="ECO:0000256" key="1">
    <source>
        <dbReference type="ARBA" id="ARBA00022428"/>
    </source>
</evidence>
<dbReference type="CDD" id="cd02440">
    <property type="entry name" value="AdoMet_MTases"/>
    <property type="match status" value="1"/>
</dbReference>
<dbReference type="NCBIfam" id="NF001244">
    <property type="entry name" value="PRK00216.1-5"/>
    <property type="match status" value="1"/>
</dbReference>
<dbReference type="Proteomes" id="UP001165306">
    <property type="component" value="Unassembled WGS sequence"/>
</dbReference>
<keyword evidence="3 5" id="KW-0808">Transferase</keyword>
<dbReference type="GO" id="GO:0009234">
    <property type="term" value="P:menaquinone biosynthetic process"/>
    <property type="evidence" value="ECO:0007669"/>
    <property type="project" value="UniProtKB-UniRule"/>
</dbReference>
<comment type="caution">
    <text evidence="5">Lacks conserved residue(s) required for the propagation of feature annotation.</text>
</comment>
<proteinExistence type="inferred from homology"/>
<keyword evidence="4 5" id="KW-0949">S-adenosyl-L-methionine</keyword>
<name>A0AA41WCX6_9BACT</name>
<evidence type="ECO:0000256" key="3">
    <source>
        <dbReference type="ARBA" id="ARBA00022679"/>
    </source>
</evidence>
<dbReference type="InterPro" id="IPR004033">
    <property type="entry name" value="UbiE/COQ5_MeTrFase"/>
</dbReference>
<dbReference type="Gene3D" id="3.40.50.150">
    <property type="entry name" value="Vaccinia Virus protein VP39"/>
    <property type="match status" value="1"/>
</dbReference>
<dbReference type="EC" id="2.1.1.163" evidence="5"/>
<dbReference type="SUPFAM" id="SSF53335">
    <property type="entry name" value="S-adenosyl-L-methionine-dependent methyltransferases"/>
    <property type="match status" value="1"/>
</dbReference>
<keyword evidence="1 5" id="KW-0474">Menaquinone biosynthesis</keyword>
<comment type="function">
    <text evidence="5">Methyltransferase required for the conversion of demethylmenaquinol (DMKH2) to menaquinol (MKH2).</text>
</comment>
<dbReference type="HAMAP" id="MF_01813">
    <property type="entry name" value="MenG_UbiE_methyltr"/>
    <property type="match status" value="1"/>
</dbReference>
<organism evidence="6 7">
    <name type="scientific">Thermalbibacter longus</name>
    <dbReference type="NCBI Taxonomy" id="2951981"/>
    <lineage>
        <taxon>Bacteria</taxon>
        <taxon>Pseudomonadati</taxon>
        <taxon>Thermomicrobiota</taxon>
        <taxon>Thermomicrobia</taxon>
        <taxon>Thermomicrobiales</taxon>
        <taxon>Thermomicrobiaceae</taxon>
        <taxon>Thermalbibacter</taxon>
    </lineage>
</organism>
<dbReference type="GO" id="GO:0043770">
    <property type="term" value="F:demethylmenaquinone methyltransferase activity"/>
    <property type="evidence" value="ECO:0007669"/>
    <property type="project" value="UniProtKB-UniRule"/>
</dbReference>
<evidence type="ECO:0000313" key="6">
    <source>
        <dbReference type="EMBL" id="MCM8749677.1"/>
    </source>
</evidence>
<dbReference type="PANTHER" id="PTHR43591:SF24">
    <property type="entry name" value="2-METHOXY-6-POLYPRENYL-1,4-BENZOQUINOL METHYLASE, MITOCHONDRIAL"/>
    <property type="match status" value="1"/>
</dbReference>
<comment type="pathway">
    <text evidence="5">Quinol/quinone metabolism; menaquinone biosynthesis; menaquinol from 1,4-dihydroxy-2-naphthoate: step 2/2.</text>
</comment>
<dbReference type="AlphaFoldDB" id="A0AA41WCX6"/>
<dbReference type="InterPro" id="IPR023576">
    <property type="entry name" value="UbiE/COQ5_MeTrFase_CS"/>
</dbReference>
<accession>A0AA41WCX6</accession>
<protein>
    <recommendedName>
        <fullName evidence="5">Demethylmenaquinone methyltransferase</fullName>
        <ecNumber evidence="5">2.1.1.163</ecNumber>
    </recommendedName>
</protein>
<keyword evidence="7" id="KW-1185">Reference proteome</keyword>
<evidence type="ECO:0000313" key="7">
    <source>
        <dbReference type="Proteomes" id="UP001165306"/>
    </source>
</evidence>
<evidence type="ECO:0000256" key="4">
    <source>
        <dbReference type="ARBA" id="ARBA00022691"/>
    </source>
</evidence>
<evidence type="ECO:0000256" key="5">
    <source>
        <dbReference type="HAMAP-Rule" id="MF_01813"/>
    </source>
</evidence>
<dbReference type="Pfam" id="PF01209">
    <property type="entry name" value="Ubie_methyltran"/>
    <property type="match status" value="1"/>
</dbReference>
<dbReference type="PROSITE" id="PS51608">
    <property type="entry name" value="SAM_MT_UBIE"/>
    <property type="match status" value="1"/>
</dbReference>
<comment type="caution">
    <text evidence="6">The sequence shown here is derived from an EMBL/GenBank/DDBJ whole genome shotgun (WGS) entry which is preliminary data.</text>
</comment>
<keyword evidence="2 5" id="KW-0489">Methyltransferase</keyword>
<feature type="binding site" evidence="5">
    <location>
        <position position="47"/>
    </location>
    <ligand>
        <name>S-adenosyl-L-methionine</name>
        <dbReference type="ChEBI" id="CHEBI:59789"/>
    </ligand>
</feature>
<dbReference type="GO" id="GO:0032259">
    <property type="term" value="P:methylation"/>
    <property type="evidence" value="ECO:0007669"/>
    <property type="project" value="UniProtKB-KW"/>
</dbReference>
<reference evidence="6" key="1">
    <citation type="submission" date="2022-06" db="EMBL/GenBank/DDBJ databases">
        <title>CFH 74404 Thermomicrobiaceae sp.</title>
        <authorList>
            <person name="Ming H."/>
            <person name="Li W.-J."/>
            <person name="Zhao Z."/>
        </authorList>
    </citation>
    <scope>NUCLEOTIDE SEQUENCE</scope>
    <source>
        <strain evidence="6">CFH 74404</strain>
    </source>
</reference>
<dbReference type="NCBIfam" id="TIGR01934">
    <property type="entry name" value="MenG_MenH_UbiE"/>
    <property type="match status" value="1"/>
</dbReference>
<dbReference type="EMBL" id="JAMSLR010000007">
    <property type="protein sequence ID" value="MCM8749677.1"/>
    <property type="molecule type" value="Genomic_DNA"/>
</dbReference>
<comment type="catalytic activity">
    <reaction evidence="5">
        <text>a 2-demethylmenaquinol + S-adenosyl-L-methionine = a menaquinol + S-adenosyl-L-homocysteine + H(+)</text>
        <dbReference type="Rhea" id="RHEA:42640"/>
        <dbReference type="Rhea" id="RHEA-COMP:9539"/>
        <dbReference type="Rhea" id="RHEA-COMP:9563"/>
        <dbReference type="ChEBI" id="CHEBI:15378"/>
        <dbReference type="ChEBI" id="CHEBI:18151"/>
        <dbReference type="ChEBI" id="CHEBI:55437"/>
        <dbReference type="ChEBI" id="CHEBI:57856"/>
        <dbReference type="ChEBI" id="CHEBI:59789"/>
        <dbReference type="EC" id="2.1.1.163"/>
    </reaction>
</comment>